<dbReference type="EMBL" id="BQNB010019786">
    <property type="protein sequence ID" value="GJT89039.1"/>
    <property type="molecule type" value="Genomic_DNA"/>
</dbReference>
<evidence type="ECO:0000313" key="3">
    <source>
        <dbReference type="Proteomes" id="UP001151760"/>
    </source>
</evidence>
<reference evidence="2" key="1">
    <citation type="journal article" date="2022" name="Int. J. Mol. Sci.">
        <title>Draft Genome of Tanacetum Coccineum: Genomic Comparison of Closely Related Tanacetum-Family Plants.</title>
        <authorList>
            <person name="Yamashiro T."/>
            <person name="Shiraishi A."/>
            <person name="Nakayama K."/>
            <person name="Satake H."/>
        </authorList>
    </citation>
    <scope>NUCLEOTIDE SEQUENCE</scope>
</reference>
<keyword evidence="3" id="KW-1185">Reference proteome</keyword>
<protein>
    <submittedName>
        <fullName evidence="2">Uncharacterized protein</fullName>
    </submittedName>
</protein>
<evidence type="ECO:0000256" key="1">
    <source>
        <dbReference type="SAM" id="MobiDB-lite"/>
    </source>
</evidence>
<organism evidence="2 3">
    <name type="scientific">Tanacetum coccineum</name>
    <dbReference type="NCBI Taxonomy" id="301880"/>
    <lineage>
        <taxon>Eukaryota</taxon>
        <taxon>Viridiplantae</taxon>
        <taxon>Streptophyta</taxon>
        <taxon>Embryophyta</taxon>
        <taxon>Tracheophyta</taxon>
        <taxon>Spermatophyta</taxon>
        <taxon>Magnoliopsida</taxon>
        <taxon>eudicotyledons</taxon>
        <taxon>Gunneridae</taxon>
        <taxon>Pentapetalae</taxon>
        <taxon>asterids</taxon>
        <taxon>campanulids</taxon>
        <taxon>Asterales</taxon>
        <taxon>Asteraceae</taxon>
        <taxon>Asteroideae</taxon>
        <taxon>Anthemideae</taxon>
        <taxon>Anthemidinae</taxon>
        <taxon>Tanacetum</taxon>
    </lineage>
</organism>
<accession>A0ABQ5HNP5</accession>
<reference evidence="2" key="2">
    <citation type="submission" date="2022-01" db="EMBL/GenBank/DDBJ databases">
        <authorList>
            <person name="Yamashiro T."/>
            <person name="Shiraishi A."/>
            <person name="Satake H."/>
            <person name="Nakayama K."/>
        </authorList>
    </citation>
    <scope>NUCLEOTIDE SEQUENCE</scope>
</reference>
<gene>
    <name evidence="2" type="ORF">Tco_1070756</name>
</gene>
<comment type="caution">
    <text evidence="2">The sequence shown here is derived from an EMBL/GenBank/DDBJ whole genome shotgun (WGS) entry which is preliminary data.</text>
</comment>
<proteinExistence type="predicted"/>
<feature type="region of interest" description="Disordered" evidence="1">
    <location>
        <begin position="425"/>
        <end position="452"/>
    </location>
</feature>
<sequence>MEDCHHTSLERAWCIAEAKGHAADSSEERMSLLKSHSASSIPDYNKIRKFSLDFFKNEITTLEWREIFRISTLKVRICPTGLNSSLHREQSKKDLPVLKNGLLKSNGTLGKPGGLIVFAHWWATETEFPRLKFDAAACETILGCYLDNCAMGIGTTYDMSGRHPQVITTLLHHFTGAGAGTGDICLSRSRALTMSFNSATSGDTPEVEVLVLTLAIMALLRSDRTLTAFLRCLSINNGPFLVKLRESMMWTCSEKIFESIPSLTKRLIKPLFEIGQQLLLVIPSVGAWSNSAIVTINQAIVTMEVQQESEELVVGCRIFKDGDKGFPVVVLNLSNTYVSDSSNSALYAVPSLLHKFYSPPKKDLSWTCLPEFMDDTVTDYTRPTPSVDVSKDVRSDLDGNNTFIFEYEKHLLKINLEPKVPTGRTKIPTVGSNVPTAKPTGAANLGNKRKDVKASARWIWKPKENTSG</sequence>
<dbReference type="Proteomes" id="UP001151760">
    <property type="component" value="Unassembled WGS sequence"/>
</dbReference>
<name>A0ABQ5HNP5_9ASTR</name>
<evidence type="ECO:0000313" key="2">
    <source>
        <dbReference type="EMBL" id="GJT89039.1"/>
    </source>
</evidence>